<feature type="transmembrane region" description="Helical" evidence="1">
    <location>
        <begin position="69"/>
        <end position="87"/>
    </location>
</feature>
<evidence type="ECO:0000313" key="8">
    <source>
        <dbReference type="Proteomes" id="UP000584325"/>
    </source>
</evidence>
<feature type="transmembrane region" description="Helical" evidence="1">
    <location>
        <begin position="276"/>
        <end position="297"/>
    </location>
</feature>
<dbReference type="SMART" id="SM00267">
    <property type="entry name" value="GGDEF"/>
    <property type="match status" value="1"/>
</dbReference>
<dbReference type="PANTHER" id="PTHR46663:SF3">
    <property type="entry name" value="SLL0267 PROTEIN"/>
    <property type="match status" value="1"/>
</dbReference>
<dbReference type="InterPro" id="IPR029787">
    <property type="entry name" value="Nucleotide_cyclase"/>
</dbReference>
<dbReference type="FunFam" id="3.30.70.270:FF:000001">
    <property type="entry name" value="Diguanylate cyclase domain protein"/>
    <property type="match status" value="1"/>
</dbReference>
<keyword evidence="1" id="KW-0472">Membrane</keyword>
<gene>
    <name evidence="6" type="ORF">FCL38_00525</name>
    <name evidence="5" type="ORF">FHS02_002499</name>
</gene>
<evidence type="ECO:0000313" key="7">
    <source>
        <dbReference type="Proteomes" id="UP000298763"/>
    </source>
</evidence>
<dbReference type="InterPro" id="IPR000160">
    <property type="entry name" value="GGDEF_dom"/>
</dbReference>
<reference evidence="5 8" key="2">
    <citation type="submission" date="2020-08" db="EMBL/GenBank/DDBJ databases">
        <title>Genomic Encyclopedia of Type Strains, Phase III (KMG-III): the genomes of soil and plant-associated and newly described type strains.</title>
        <authorList>
            <person name="Whitman W."/>
        </authorList>
    </citation>
    <scope>NUCLEOTIDE SEQUENCE [LARGE SCALE GENOMIC DNA]</scope>
    <source>
        <strain evidence="5 8">CECT 7753</strain>
    </source>
</reference>
<dbReference type="Proteomes" id="UP000584325">
    <property type="component" value="Unassembled WGS sequence"/>
</dbReference>
<proteinExistence type="predicted"/>
<dbReference type="InterPro" id="IPR035965">
    <property type="entry name" value="PAS-like_dom_sf"/>
</dbReference>
<dbReference type="SMART" id="SM00086">
    <property type="entry name" value="PAC"/>
    <property type="match status" value="1"/>
</dbReference>
<dbReference type="PROSITE" id="PS50113">
    <property type="entry name" value="PAC"/>
    <property type="match status" value="1"/>
</dbReference>
<dbReference type="Gene3D" id="3.30.450.20">
    <property type="entry name" value="PAS domain"/>
    <property type="match status" value="1"/>
</dbReference>
<feature type="transmembrane region" description="Helical" evidence="1">
    <location>
        <begin position="235"/>
        <end position="256"/>
    </location>
</feature>
<protein>
    <submittedName>
        <fullName evidence="5 6">Diguanylate cyclase</fullName>
    </submittedName>
</protein>
<dbReference type="AlphaFoldDB" id="A0A4P8HLE7"/>
<evidence type="ECO:0000256" key="1">
    <source>
        <dbReference type="SAM" id="Phobius"/>
    </source>
</evidence>
<sequence>MQVLQRGWRISRQPHTLNPYNAGCNTRQESPGPAGSAGWFLFCQYTVARQRYQFLGKHVLTDSFKLDRLLGTLLVLLGVNTMAGWLLQVPAMVEIVRGLVPMVFNTGLGFALTGMALLVGERRAGVPRTALGWCMLLLYSLTLAEHVLDASLGVDMAWVHHWYDYGNTRPGRMAPNSALGFMLIGAVHVAAGRVDSRATARSVVVLTLCILTIGLTGLGGYLLAPDLLFGWSRSARMAVHTAVGMIAAAVGIWAGWSRSAWYAGRRFFTEAGKVRLLGTAILIVVTTTVGLAGFVLMQESLEKAIEGRLLSVVQSRGPWLATMTRDTVQHAHSELRMVAAQEAALPLLRPSTLGGRSNTFDDAARRLLVEGYAHVAVEDAQRRVVWEAGELATPAQFTAMLDKDGTELVWNGVPLLRVRAPVIDNGEVLGHLRLDKSMQAFSRVLFNVATLGESAEVSACVRQSGRIVCLPNRQQSRPFELGLAERDSHRDLPMEYALGGRTGVMYTLDYRGHNVVAAYGAIVPGMGFVARQDTIEAYAVIRRALALGVPIILLISLGGAYVLYSQTDPLVTRMHDSERRADQSAAEIRALMHAVADGIMTVDGTGRVRSANPAACALFGHAEGALAGYPVASLIDCAASKAHAESAAPQAHNDFAQLVGTANVRVDGRRSDGVRFPLELSVTAVHVGKARHLVVIMRDITERQALERRLERMAQYDSLTGLANRTLFIDRLRIALARSQRAQSSLALLFIDLDGFKQVNDTLGHHAGDQLLVAVAQRMTMLVRCTDTVARLGGDEFTVLLEDVTQSPLSASAVAEKILVQLQEPFVIDAGCVQIGASIGLVVRDGAGPVTDMEQLLQLADSRMYLAKQSGKNRVVGP</sequence>
<dbReference type="Pfam" id="PF13426">
    <property type="entry name" value="PAS_9"/>
    <property type="match status" value="1"/>
</dbReference>
<feature type="transmembrane region" description="Helical" evidence="1">
    <location>
        <begin position="173"/>
        <end position="191"/>
    </location>
</feature>
<dbReference type="Gene3D" id="3.30.70.270">
    <property type="match status" value="1"/>
</dbReference>
<evidence type="ECO:0000259" key="4">
    <source>
        <dbReference type="PROSITE" id="PS50887"/>
    </source>
</evidence>
<feature type="domain" description="PAC" evidence="3">
    <location>
        <begin position="662"/>
        <end position="712"/>
    </location>
</feature>
<dbReference type="EMBL" id="JACHXS010000004">
    <property type="protein sequence ID" value="MBB3221689.1"/>
    <property type="molecule type" value="Genomic_DNA"/>
</dbReference>
<dbReference type="NCBIfam" id="TIGR00229">
    <property type="entry name" value="sensory_box"/>
    <property type="match status" value="1"/>
</dbReference>
<dbReference type="Proteomes" id="UP000298763">
    <property type="component" value="Chromosome"/>
</dbReference>
<dbReference type="InterPro" id="IPR000700">
    <property type="entry name" value="PAS-assoc_C"/>
</dbReference>
<organism evidence="5 8">
    <name type="scientific">Pseudoduganella umbonata</name>
    <dbReference type="NCBI Taxonomy" id="864828"/>
    <lineage>
        <taxon>Bacteria</taxon>
        <taxon>Pseudomonadati</taxon>
        <taxon>Pseudomonadota</taxon>
        <taxon>Betaproteobacteria</taxon>
        <taxon>Burkholderiales</taxon>
        <taxon>Oxalobacteraceae</taxon>
        <taxon>Telluria group</taxon>
        <taxon>Pseudoduganella</taxon>
    </lineage>
</organism>
<evidence type="ECO:0000313" key="6">
    <source>
        <dbReference type="EMBL" id="QCP09088.1"/>
    </source>
</evidence>
<feature type="domain" description="PAS" evidence="2">
    <location>
        <begin position="584"/>
        <end position="628"/>
    </location>
</feature>
<evidence type="ECO:0000259" key="3">
    <source>
        <dbReference type="PROSITE" id="PS50113"/>
    </source>
</evidence>
<reference evidence="6 7" key="1">
    <citation type="submission" date="2019-05" db="EMBL/GenBank/DDBJ databases">
        <title>Draft Genome Sequences of Six Type Strains of the Genus Massilia.</title>
        <authorList>
            <person name="Miess H."/>
            <person name="Frediansyhah A."/>
            <person name="Gross H."/>
        </authorList>
    </citation>
    <scope>NUCLEOTIDE SEQUENCE [LARGE SCALE GENOMIC DNA]</scope>
    <source>
        <strain evidence="6 7">DSMZ 26121</strain>
    </source>
</reference>
<dbReference type="GO" id="GO:0003824">
    <property type="term" value="F:catalytic activity"/>
    <property type="evidence" value="ECO:0007669"/>
    <property type="project" value="UniProtKB-ARBA"/>
</dbReference>
<dbReference type="EMBL" id="CP040017">
    <property type="protein sequence ID" value="QCP09088.1"/>
    <property type="molecule type" value="Genomic_DNA"/>
</dbReference>
<keyword evidence="1" id="KW-1133">Transmembrane helix</keyword>
<dbReference type="OrthoDB" id="8929028at2"/>
<dbReference type="SUPFAM" id="SSF55073">
    <property type="entry name" value="Nucleotide cyclase"/>
    <property type="match status" value="1"/>
</dbReference>
<dbReference type="InterPro" id="IPR001610">
    <property type="entry name" value="PAC"/>
</dbReference>
<accession>A0A4P8HLE7</accession>
<dbReference type="SMART" id="SM00091">
    <property type="entry name" value="PAS"/>
    <property type="match status" value="1"/>
</dbReference>
<dbReference type="InterPro" id="IPR043128">
    <property type="entry name" value="Rev_trsase/Diguanyl_cyclase"/>
</dbReference>
<dbReference type="RefSeq" id="WP_137311977.1">
    <property type="nucleotide sequence ID" value="NZ_CP040017.1"/>
</dbReference>
<feature type="domain" description="GGDEF" evidence="4">
    <location>
        <begin position="744"/>
        <end position="878"/>
    </location>
</feature>
<evidence type="ECO:0000313" key="5">
    <source>
        <dbReference type="EMBL" id="MBB3221689.1"/>
    </source>
</evidence>
<dbReference type="CDD" id="cd00130">
    <property type="entry name" value="PAS"/>
    <property type="match status" value="1"/>
</dbReference>
<feature type="transmembrane region" description="Helical" evidence="1">
    <location>
        <begin position="544"/>
        <end position="564"/>
    </location>
</feature>
<dbReference type="PROSITE" id="PS50887">
    <property type="entry name" value="GGDEF"/>
    <property type="match status" value="1"/>
</dbReference>
<name>A0A4P8HLE7_9BURK</name>
<keyword evidence="7" id="KW-1185">Reference proteome</keyword>
<dbReference type="InterPro" id="IPR052163">
    <property type="entry name" value="DGC-Regulatory_Protein"/>
</dbReference>
<dbReference type="CDD" id="cd01949">
    <property type="entry name" value="GGDEF"/>
    <property type="match status" value="1"/>
</dbReference>
<feature type="transmembrane region" description="Helical" evidence="1">
    <location>
        <begin position="203"/>
        <end position="223"/>
    </location>
</feature>
<feature type="transmembrane region" description="Helical" evidence="1">
    <location>
        <begin position="131"/>
        <end position="153"/>
    </location>
</feature>
<keyword evidence="1" id="KW-0812">Transmembrane</keyword>
<feature type="transmembrane region" description="Helical" evidence="1">
    <location>
        <begin position="99"/>
        <end position="119"/>
    </location>
</feature>
<dbReference type="SUPFAM" id="SSF55785">
    <property type="entry name" value="PYP-like sensor domain (PAS domain)"/>
    <property type="match status" value="1"/>
</dbReference>
<dbReference type="NCBIfam" id="TIGR00254">
    <property type="entry name" value="GGDEF"/>
    <property type="match status" value="1"/>
</dbReference>
<dbReference type="InterPro" id="IPR000014">
    <property type="entry name" value="PAS"/>
</dbReference>
<dbReference type="Pfam" id="PF00990">
    <property type="entry name" value="GGDEF"/>
    <property type="match status" value="1"/>
</dbReference>
<evidence type="ECO:0000259" key="2">
    <source>
        <dbReference type="PROSITE" id="PS50112"/>
    </source>
</evidence>
<dbReference type="PANTHER" id="PTHR46663">
    <property type="entry name" value="DIGUANYLATE CYCLASE DGCT-RELATED"/>
    <property type="match status" value="1"/>
</dbReference>
<dbReference type="PROSITE" id="PS50112">
    <property type="entry name" value="PAS"/>
    <property type="match status" value="1"/>
</dbReference>